<keyword evidence="1" id="KW-1133">Transmembrane helix</keyword>
<organism evidence="2 4">
    <name type="scientific">Agrobacterium larrymoorei</name>
    <dbReference type="NCBI Taxonomy" id="160699"/>
    <lineage>
        <taxon>Bacteria</taxon>
        <taxon>Pseudomonadati</taxon>
        <taxon>Pseudomonadota</taxon>
        <taxon>Alphaproteobacteria</taxon>
        <taxon>Hyphomicrobiales</taxon>
        <taxon>Rhizobiaceae</taxon>
        <taxon>Rhizobium/Agrobacterium group</taxon>
        <taxon>Agrobacterium</taxon>
    </lineage>
</organism>
<dbReference type="InterPro" id="IPR006938">
    <property type="entry name" value="DUF624"/>
</dbReference>
<feature type="transmembrane region" description="Helical" evidence="1">
    <location>
        <begin position="197"/>
        <end position="215"/>
    </location>
</feature>
<dbReference type="AlphaFoldDB" id="A0A4D7E3B8"/>
<protein>
    <submittedName>
        <fullName evidence="2">DUF624 domain-containing protein</fullName>
    </submittedName>
    <submittedName>
        <fullName evidence="3">YesL family protein</fullName>
    </submittedName>
</protein>
<accession>A0A4D7E3B8</accession>
<dbReference type="Pfam" id="PF04854">
    <property type="entry name" value="DUF624"/>
    <property type="match status" value="1"/>
</dbReference>
<evidence type="ECO:0000313" key="5">
    <source>
        <dbReference type="Proteomes" id="UP000826513"/>
    </source>
</evidence>
<gene>
    <name evidence="2" type="ORF">CFBP5473_15250</name>
    <name evidence="3" type="ORF">J5285_15995</name>
</gene>
<dbReference type="STRING" id="1367849.GCA_000518585_02552"/>
<keyword evidence="1" id="KW-0812">Transmembrane</keyword>
<evidence type="ECO:0000313" key="4">
    <source>
        <dbReference type="Proteomes" id="UP000298545"/>
    </source>
</evidence>
<proteinExistence type="predicted"/>
<dbReference type="KEGG" id="alf:CFBP5473_15250"/>
<evidence type="ECO:0000313" key="3">
    <source>
        <dbReference type="EMBL" id="QYA08912.1"/>
    </source>
</evidence>
<dbReference type="EMBL" id="CP039692">
    <property type="protein sequence ID" value="QCI99370.1"/>
    <property type="molecule type" value="Genomic_DNA"/>
</dbReference>
<dbReference type="EMBL" id="CP072168">
    <property type="protein sequence ID" value="QYA08912.1"/>
    <property type="molecule type" value="Genomic_DNA"/>
</dbReference>
<dbReference type="Proteomes" id="UP000826513">
    <property type="component" value="Chromosome 2"/>
</dbReference>
<reference evidence="2 4" key="1">
    <citation type="submission" date="2019-04" db="EMBL/GenBank/DDBJ databases">
        <title>Complete genome sequence of Agrobacterium larrymoorei CFBP5473.</title>
        <authorList>
            <person name="Haryono M."/>
            <person name="Chou L."/>
            <person name="Lin Y.-C."/>
            <person name="Lai E.-M."/>
            <person name="Kuo C.-H."/>
        </authorList>
    </citation>
    <scope>NUCLEOTIDE SEQUENCE [LARGE SCALE GENOMIC DNA]</scope>
    <source>
        <strain evidence="2 4">CFBP5473</strain>
    </source>
</reference>
<dbReference type="OrthoDB" id="1852280at2"/>
<keyword evidence="1" id="KW-0472">Membrane</keyword>
<reference evidence="3 5" key="2">
    <citation type="submission" date="2021-03" db="EMBL/GenBank/DDBJ databases">
        <title>Rapid diversification of plasmids in a genus of pathogenic and nitrogen fixing bacteria.</title>
        <authorList>
            <person name="Weisberg A.J."/>
            <person name="Miller M."/>
            <person name="Ream W."/>
            <person name="Grunwald N.J."/>
            <person name="Chang J.H."/>
        </authorList>
    </citation>
    <scope>NUCLEOTIDE SEQUENCE [LARGE SCALE GENOMIC DNA]</scope>
    <source>
        <strain evidence="3 5">AF3.44</strain>
    </source>
</reference>
<feature type="transmembrane region" description="Helical" evidence="1">
    <location>
        <begin position="171"/>
        <end position="191"/>
    </location>
</feature>
<name>A0A4D7E3B8_9HYPH</name>
<keyword evidence="5" id="KW-1185">Reference proteome</keyword>
<evidence type="ECO:0000256" key="1">
    <source>
        <dbReference type="SAM" id="Phobius"/>
    </source>
</evidence>
<evidence type="ECO:0000313" key="2">
    <source>
        <dbReference type="EMBL" id="QCI99370.1"/>
    </source>
</evidence>
<feature type="transmembrane region" description="Helical" evidence="1">
    <location>
        <begin position="90"/>
        <end position="112"/>
    </location>
</feature>
<feature type="transmembrane region" description="Helical" evidence="1">
    <location>
        <begin position="44"/>
        <end position="64"/>
    </location>
</feature>
<dbReference type="Proteomes" id="UP000298545">
    <property type="component" value="Chromosome linear"/>
</dbReference>
<dbReference type="RefSeq" id="WP_051441264.1">
    <property type="nucleotide sequence ID" value="NZ_CP039692.1"/>
</dbReference>
<sequence>MQWLSDMWVKEGAGIAKDAPQPTGLALFFDIFKREWWEMVKLNLLFIIASLPLITIPAATVAMARVSRSIAADENVYLLRDFLEALKTHAIRATALCVLCFSVTGAAVYTAISYASAAREQLIYSVPLAVSIVVTLFLLIVSAYAVVLLGEQKADVVNSLKRAALLALARPLPMAGALAFVALLWLAHILFYPVSVFMPATINFSLGMFALCFAARTAR</sequence>
<feature type="transmembrane region" description="Helical" evidence="1">
    <location>
        <begin position="124"/>
        <end position="150"/>
    </location>
</feature>